<protein>
    <recommendedName>
        <fullName evidence="1">HTH cro/C1-type domain-containing protein</fullName>
    </recommendedName>
</protein>
<dbReference type="PROSITE" id="PS50943">
    <property type="entry name" value="HTH_CROC1"/>
    <property type="match status" value="1"/>
</dbReference>
<dbReference type="Pfam" id="PF01381">
    <property type="entry name" value="HTH_3"/>
    <property type="match status" value="1"/>
</dbReference>
<accession>A0ABM8Q5S2</accession>
<evidence type="ECO:0000259" key="1">
    <source>
        <dbReference type="PROSITE" id="PS50943"/>
    </source>
</evidence>
<evidence type="ECO:0000313" key="3">
    <source>
        <dbReference type="Proteomes" id="UP000789359"/>
    </source>
</evidence>
<dbReference type="CDD" id="cd00093">
    <property type="entry name" value="HTH_XRE"/>
    <property type="match status" value="1"/>
</dbReference>
<sequence length="75" mass="8618">MTADDNIVKRVCKELNITQRELAERMEIPESTIARWKGGDLPRLAELYLNALLENVELKSKLETIKKAHEIVSKL</sequence>
<gene>
    <name evidence="2" type="ORF">LMG8286_01229</name>
</gene>
<keyword evidence="3" id="KW-1185">Reference proteome</keyword>
<dbReference type="InterPro" id="IPR010982">
    <property type="entry name" value="Lambda_DNA-bd_dom_sf"/>
</dbReference>
<dbReference type="RefSeq" id="WP_230056985.1">
    <property type="nucleotide sequence ID" value="NZ_CAJHOE010000002.1"/>
</dbReference>
<dbReference type="InterPro" id="IPR001387">
    <property type="entry name" value="Cro/C1-type_HTH"/>
</dbReference>
<feature type="domain" description="HTH cro/C1-type" evidence="1">
    <location>
        <begin position="8"/>
        <end position="36"/>
    </location>
</feature>
<proteinExistence type="predicted"/>
<dbReference type="Gene3D" id="1.10.260.40">
    <property type="entry name" value="lambda repressor-like DNA-binding domains"/>
    <property type="match status" value="1"/>
</dbReference>
<name>A0ABM8Q5S2_9BACT</name>
<evidence type="ECO:0000313" key="2">
    <source>
        <dbReference type="EMBL" id="CAD7288261.1"/>
    </source>
</evidence>
<dbReference type="SMART" id="SM00530">
    <property type="entry name" value="HTH_XRE"/>
    <property type="match status" value="1"/>
</dbReference>
<organism evidence="2 3">
    <name type="scientific">Campylobacter suis</name>
    <dbReference type="NCBI Taxonomy" id="2790657"/>
    <lineage>
        <taxon>Bacteria</taxon>
        <taxon>Pseudomonadati</taxon>
        <taxon>Campylobacterota</taxon>
        <taxon>Epsilonproteobacteria</taxon>
        <taxon>Campylobacterales</taxon>
        <taxon>Campylobacteraceae</taxon>
        <taxon>Campylobacter</taxon>
    </lineage>
</organism>
<dbReference type="Proteomes" id="UP000789359">
    <property type="component" value="Unassembled WGS sequence"/>
</dbReference>
<comment type="caution">
    <text evidence="2">The sequence shown here is derived from an EMBL/GenBank/DDBJ whole genome shotgun (WGS) entry which is preliminary data.</text>
</comment>
<dbReference type="SUPFAM" id="SSF47413">
    <property type="entry name" value="lambda repressor-like DNA-binding domains"/>
    <property type="match status" value="1"/>
</dbReference>
<reference evidence="2 3" key="1">
    <citation type="submission" date="2020-11" db="EMBL/GenBank/DDBJ databases">
        <authorList>
            <person name="Peeters C."/>
        </authorList>
    </citation>
    <scope>NUCLEOTIDE SEQUENCE [LARGE SCALE GENOMIC DNA]</scope>
    <source>
        <strain evidence="2 3">LMG 8286</strain>
    </source>
</reference>
<dbReference type="EMBL" id="CAJHOE010000002">
    <property type="protein sequence ID" value="CAD7288261.1"/>
    <property type="molecule type" value="Genomic_DNA"/>
</dbReference>